<feature type="region of interest" description="Disordered" evidence="1">
    <location>
        <begin position="17"/>
        <end position="45"/>
    </location>
</feature>
<reference evidence="3" key="1">
    <citation type="submission" date="2016-09" db="EMBL/GenBank/DDBJ databases">
        <authorList>
            <person name="Bell R."/>
        </authorList>
    </citation>
    <scope>NUCLEOTIDE SEQUENCE</scope>
    <source>
        <strain evidence="3">CFSAN044885</strain>
    </source>
</reference>
<evidence type="ECO:0000313" key="2">
    <source>
        <dbReference type="EMBL" id="QVX90473.1"/>
    </source>
</evidence>
<evidence type="ECO:0000256" key="1">
    <source>
        <dbReference type="SAM" id="MobiDB-lite"/>
    </source>
</evidence>
<dbReference type="EMBL" id="CP075137">
    <property type="protein sequence ID" value="QWJ60629.1"/>
    <property type="molecule type" value="Genomic_DNA"/>
</dbReference>
<proteinExistence type="predicted"/>
<feature type="compositionally biased region" description="Basic and acidic residues" evidence="1">
    <location>
        <begin position="26"/>
        <end position="36"/>
    </location>
</feature>
<dbReference type="EMBL" id="CP075035">
    <property type="protein sequence ID" value="QVX90473.1"/>
    <property type="molecule type" value="Genomic_DNA"/>
</dbReference>
<reference evidence="2" key="2">
    <citation type="submission" date="2018-07" db="EMBL/GenBank/DDBJ databases">
        <authorList>
            <consortium name="GenomeTrakr network: Whole genome sequencing for foodborne pathogen traceback"/>
        </authorList>
    </citation>
    <scope>NUCLEOTIDE SEQUENCE</scope>
    <source>
        <strain evidence="2">FDA833961-41</strain>
    </source>
</reference>
<reference evidence="3" key="3">
    <citation type="submission" date="2021-05" db="EMBL/GenBank/DDBJ databases">
        <title>Whole genome PacBio Sequel sequence of Salmonella enterica subsp. enterica.</title>
        <authorList>
            <person name="Hoffmann M."/>
            <person name="Balkey M."/>
            <person name="Luo Y."/>
        </authorList>
    </citation>
    <scope>NUCLEOTIDE SEQUENCE</scope>
    <source>
        <strain evidence="3">CFSAN044885</strain>
        <strain evidence="2">FDA833961-41</strain>
    </source>
</reference>
<organism evidence="3">
    <name type="scientific">Salmonella enterica</name>
    <name type="common">Salmonella choleraesuis</name>
    <dbReference type="NCBI Taxonomy" id="28901"/>
    <lineage>
        <taxon>Bacteria</taxon>
        <taxon>Pseudomonadati</taxon>
        <taxon>Pseudomonadota</taxon>
        <taxon>Gammaproteobacteria</taxon>
        <taxon>Enterobacterales</taxon>
        <taxon>Enterobacteriaceae</taxon>
        <taxon>Salmonella</taxon>
    </lineage>
</organism>
<dbReference type="RefSeq" id="WP_165850589.1">
    <property type="nucleotide sequence ID" value="NZ_CP075137.1"/>
</dbReference>
<protein>
    <submittedName>
        <fullName evidence="3">Uncharacterized protein</fullName>
    </submittedName>
</protein>
<accession>A0A8E9Z4Z7</accession>
<evidence type="ECO:0000313" key="3">
    <source>
        <dbReference type="EMBL" id="QWJ60629.1"/>
    </source>
</evidence>
<sequence length="122" mass="13355">MAEILIKHLTIQAPASHCAQRSATSHSDEEANHASGDRSNAGNNGACRCADRGTLRTGNAACDGTKTTTNFSANVSFLRIRRTTMRTDHFYLLRQLKENSPEGDSQRVIGCCHGDNIYLNIF</sequence>
<name>A0A8E9Z4Z7_SALER</name>
<dbReference type="AlphaFoldDB" id="A0A8E9Z4Z7"/>
<gene>
    <name evidence="3" type="ORF">A7S07_000455</name>
    <name evidence="2" type="ORF">AIH87_00455</name>
</gene>